<dbReference type="PANTHER" id="PTHR30193">
    <property type="entry name" value="ABC TRANSPORTER PERMEASE PROTEIN"/>
    <property type="match status" value="1"/>
</dbReference>
<dbReference type="PROSITE" id="PS50928">
    <property type="entry name" value="ABC_TM1"/>
    <property type="match status" value="1"/>
</dbReference>
<evidence type="ECO:0000256" key="3">
    <source>
        <dbReference type="ARBA" id="ARBA00022475"/>
    </source>
</evidence>
<comment type="similarity">
    <text evidence="7">Belongs to the binding-protein-dependent transport system permease family.</text>
</comment>
<evidence type="ECO:0000256" key="8">
    <source>
        <dbReference type="SAM" id="MobiDB-lite"/>
    </source>
</evidence>
<keyword evidence="5 7" id="KW-1133">Transmembrane helix</keyword>
<accession>A0A1M7R2B5</accession>
<feature type="transmembrane region" description="Helical" evidence="7">
    <location>
        <begin position="254"/>
        <end position="274"/>
    </location>
</feature>
<feature type="transmembrane region" description="Helical" evidence="7">
    <location>
        <begin position="119"/>
        <end position="139"/>
    </location>
</feature>
<dbReference type="Pfam" id="PF00528">
    <property type="entry name" value="BPD_transp_1"/>
    <property type="match status" value="1"/>
</dbReference>
<dbReference type="InterPro" id="IPR000515">
    <property type="entry name" value="MetI-like"/>
</dbReference>
<dbReference type="RefSeq" id="WP_229255768.1">
    <property type="nucleotide sequence ID" value="NZ_FRCX01000009.1"/>
</dbReference>
<organism evidence="10 11">
    <name type="scientific">Duganella sacchari</name>
    <dbReference type="NCBI Taxonomy" id="551987"/>
    <lineage>
        <taxon>Bacteria</taxon>
        <taxon>Pseudomonadati</taxon>
        <taxon>Pseudomonadota</taxon>
        <taxon>Betaproteobacteria</taxon>
        <taxon>Burkholderiales</taxon>
        <taxon>Oxalobacteraceae</taxon>
        <taxon>Telluria group</taxon>
        <taxon>Duganella</taxon>
    </lineage>
</organism>
<dbReference type="PANTHER" id="PTHR30193:SF44">
    <property type="entry name" value="LACTOSE TRANSPORT SYSTEM PERMEASE PROTEIN LACF"/>
    <property type="match status" value="1"/>
</dbReference>
<dbReference type="Proteomes" id="UP000184339">
    <property type="component" value="Unassembled WGS sequence"/>
</dbReference>
<dbReference type="AlphaFoldDB" id="A0A1M7R2B5"/>
<proteinExistence type="inferred from homology"/>
<evidence type="ECO:0000313" key="11">
    <source>
        <dbReference type="Proteomes" id="UP000184339"/>
    </source>
</evidence>
<dbReference type="SUPFAM" id="SSF161098">
    <property type="entry name" value="MetI-like"/>
    <property type="match status" value="1"/>
</dbReference>
<keyword evidence="6 7" id="KW-0472">Membrane</keyword>
<dbReference type="CDD" id="cd06261">
    <property type="entry name" value="TM_PBP2"/>
    <property type="match status" value="1"/>
</dbReference>
<comment type="subcellular location">
    <subcellularLocation>
        <location evidence="1 7">Cell membrane</location>
        <topology evidence="1 7">Multi-pass membrane protein</topology>
    </subcellularLocation>
</comment>
<dbReference type="InterPro" id="IPR051393">
    <property type="entry name" value="ABC_transporter_permease"/>
</dbReference>
<feature type="domain" description="ABC transmembrane type-1" evidence="9">
    <location>
        <begin position="115"/>
        <end position="327"/>
    </location>
</feature>
<evidence type="ECO:0000259" key="9">
    <source>
        <dbReference type="PROSITE" id="PS50928"/>
    </source>
</evidence>
<keyword evidence="2 7" id="KW-0813">Transport</keyword>
<feature type="transmembrane region" description="Helical" evidence="7">
    <location>
        <begin position="151"/>
        <end position="172"/>
    </location>
</feature>
<feature type="transmembrane region" description="Helical" evidence="7">
    <location>
        <begin position="58"/>
        <end position="78"/>
    </location>
</feature>
<feature type="region of interest" description="Disordered" evidence="8">
    <location>
        <begin position="1"/>
        <end position="20"/>
    </location>
</feature>
<keyword evidence="3" id="KW-1003">Cell membrane</keyword>
<name>A0A1M7R2B5_9BURK</name>
<feature type="transmembrane region" description="Helical" evidence="7">
    <location>
        <begin position="309"/>
        <end position="331"/>
    </location>
</feature>
<dbReference type="SUPFAM" id="SSF160964">
    <property type="entry name" value="MalF N-terminal region-like"/>
    <property type="match status" value="1"/>
</dbReference>
<sequence>MSADHAKLAPATPPNANHSPFGTVPRGGEALALAGGAAYTKGPATAARRNARRVNLTAWLFLAPALILLAVFSFWPVAFGSLLAFTDYSLIRETHWVGLDNFRYIFDNEMFTTGLKNSLLFLLMVPFVQIGALSLAVLVNNKLPGIRYFRAAFYVPVVTTVSVVGIMWGFMFHEQGTLNYVLQTLQLVNAPVGWLSNDTLALFAIMFVTLWRGLGWYMVMYLAALQAVPADMQEAAILDGANRWQRFWKITVPMLRPTIMVCSILSILAALKAYQEVDVLTQGGPMNSTFTGLYYAYDQGLKHLKLPRALAASFIVSIFCVGIALLCLRYIKPKHR</sequence>
<evidence type="ECO:0000256" key="5">
    <source>
        <dbReference type="ARBA" id="ARBA00022989"/>
    </source>
</evidence>
<dbReference type="STRING" id="551987.SAMN05192549_109187"/>
<evidence type="ECO:0000256" key="7">
    <source>
        <dbReference type="RuleBase" id="RU363032"/>
    </source>
</evidence>
<protein>
    <submittedName>
        <fullName evidence="10">Carbohydrate ABC transporter membrane protein 1, CUT1 family</fullName>
    </submittedName>
</protein>
<dbReference type="GO" id="GO:0005886">
    <property type="term" value="C:plasma membrane"/>
    <property type="evidence" value="ECO:0007669"/>
    <property type="project" value="UniProtKB-SubCell"/>
</dbReference>
<reference evidence="11" key="1">
    <citation type="submission" date="2016-11" db="EMBL/GenBank/DDBJ databases">
        <authorList>
            <person name="Varghese N."/>
            <person name="Submissions S."/>
        </authorList>
    </citation>
    <scope>NUCLEOTIDE SEQUENCE [LARGE SCALE GENOMIC DNA]</scope>
    <source>
        <strain evidence="11">Sac-22</strain>
    </source>
</reference>
<dbReference type="EMBL" id="FRCX01000009">
    <property type="protein sequence ID" value="SHN38755.1"/>
    <property type="molecule type" value="Genomic_DNA"/>
</dbReference>
<dbReference type="GO" id="GO:0055085">
    <property type="term" value="P:transmembrane transport"/>
    <property type="evidence" value="ECO:0007669"/>
    <property type="project" value="InterPro"/>
</dbReference>
<evidence type="ECO:0000256" key="4">
    <source>
        <dbReference type="ARBA" id="ARBA00022692"/>
    </source>
</evidence>
<evidence type="ECO:0000313" key="10">
    <source>
        <dbReference type="EMBL" id="SHN38755.1"/>
    </source>
</evidence>
<keyword evidence="11" id="KW-1185">Reference proteome</keyword>
<dbReference type="Gene3D" id="1.10.3720.10">
    <property type="entry name" value="MetI-like"/>
    <property type="match status" value="1"/>
</dbReference>
<evidence type="ECO:0000256" key="2">
    <source>
        <dbReference type="ARBA" id="ARBA00022448"/>
    </source>
</evidence>
<gene>
    <name evidence="10" type="ORF">SAMN05192549_109187</name>
</gene>
<evidence type="ECO:0000256" key="1">
    <source>
        <dbReference type="ARBA" id="ARBA00004651"/>
    </source>
</evidence>
<dbReference type="InterPro" id="IPR035906">
    <property type="entry name" value="MetI-like_sf"/>
</dbReference>
<evidence type="ECO:0000256" key="6">
    <source>
        <dbReference type="ARBA" id="ARBA00023136"/>
    </source>
</evidence>
<keyword evidence="4 7" id="KW-0812">Transmembrane</keyword>